<feature type="binding site" evidence="4">
    <location>
        <begin position="78"/>
        <end position="81"/>
    </location>
    <ligand>
        <name>substrate</name>
    </ligand>
</feature>
<dbReference type="CDD" id="cd01275">
    <property type="entry name" value="FHIT"/>
    <property type="match status" value="1"/>
</dbReference>
<dbReference type="InterPro" id="IPR051884">
    <property type="entry name" value="Bis(5'-adenosyl)-TPase_reg"/>
</dbReference>
<comment type="cofactor">
    <cofactor evidence="7">
        <name>Mn(2+)</name>
        <dbReference type="ChEBI" id="CHEBI:29035"/>
    </cofactor>
</comment>
<evidence type="ECO:0000256" key="6">
    <source>
        <dbReference type="PROSITE-ProRule" id="PRU00464"/>
    </source>
</evidence>
<comment type="caution">
    <text evidence="10">The sequence shown here is derived from an EMBL/GenBank/DDBJ whole genome shotgun (WGS) entry which is preliminary data.</text>
</comment>
<feature type="region of interest" description="Disordered" evidence="8">
    <location>
        <begin position="396"/>
        <end position="416"/>
    </location>
</feature>
<dbReference type="GO" id="GO:0000166">
    <property type="term" value="F:nucleotide binding"/>
    <property type="evidence" value="ECO:0007669"/>
    <property type="project" value="UniProtKB-KW"/>
</dbReference>
<protein>
    <recommendedName>
        <fullName evidence="7">Bis(5'-adenosyl)-triphosphatase</fullName>
        <ecNumber evidence="7">3.6.1.29</ecNumber>
    </recommendedName>
</protein>
<evidence type="ECO:0000256" key="1">
    <source>
        <dbReference type="ARBA" id="ARBA00022741"/>
    </source>
</evidence>
<dbReference type="Proteomes" id="UP000279271">
    <property type="component" value="Unassembled WGS sequence"/>
</dbReference>
<dbReference type="SUPFAM" id="SSF53335">
    <property type="entry name" value="S-adenosyl-L-methionine-dependent methyltransferases"/>
    <property type="match status" value="1"/>
</dbReference>
<feature type="binding site" evidence="4">
    <location>
        <position position="87"/>
    </location>
    <ligand>
        <name>substrate</name>
    </ligand>
</feature>
<dbReference type="InterPro" id="IPR036265">
    <property type="entry name" value="HIT-like_sf"/>
</dbReference>
<organism evidence="10 11">
    <name type="scientific">Auxenochlorella protothecoides</name>
    <name type="common">Green microalga</name>
    <name type="synonym">Chlorella protothecoides</name>
    <dbReference type="NCBI Taxonomy" id="3075"/>
    <lineage>
        <taxon>Eukaryota</taxon>
        <taxon>Viridiplantae</taxon>
        <taxon>Chlorophyta</taxon>
        <taxon>core chlorophytes</taxon>
        <taxon>Trebouxiophyceae</taxon>
        <taxon>Chlorellales</taxon>
        <taxon>Chlorellaceae</taxon>
        <taxon>Auxenochlorella</taxon>
    </lineage>
</organism>
<dbReference type="GO" id="GO:0047627">
    <property type="term" value="F:adenylylsulfatase activity"/>
    <property type="evidence" value="ECO:0007669"/>
    <property type="project" value="UniProtKB-ARBA"/>
</dbReference>
<keyword evidence="2 7" id="KW-0378">Hydrolase</keyword>
<dbReference type="EC" id="3.6.1.29" evidence="7"/>
<sequence>DHKFGPWTVHASEVFATSSLSFAFVNLKPIVRGHVLISPRRVVNRFTELTSDEVSSRLEAHLGASSLTLTIQDGPQAGQTVPHVHIHILPRRAGDFEKNDEIYDVIDAASKEFVREKQGEAAPQNSSQKVDADAERKSRTPQEMAAEAAELRTLMVPQHDDVPAGSQGPGGAGQGCGPAAERPAGSGVAAEYHDADFDWSEAAAEAAALVASGGGVCAAGCAPGAQGGACHASDAGEEGAATATGQQPGSEPWERFHAQHASARFFKPRRYLLHTFPALRAEGLRLLELGVLGCDISASALALARSGAQAAGVDASRLATLAVDLEGTGPLAGVPPRHDTVLLVFTLSALTQRGEANALRAARAALAPGGRCLVRDYGLYDMVHLRFLAGGAARGPPMPVAGTTHGSPPPDPPPTRAFRRGDGTLARFLALQELVAAAAAAGLECEEAKYACVAVRRRGAPDLRRVFLHAVLRRAGEG</sequence>
<dbReference type="PROSITE" id="PS00892">
    <property type="entry name" value="HIT_1"/>
    <property type="match status" value="1"/>
</dbReference>
<evidence type="ECO:0000256" key="8">
    <source>
        <dbReference type="SAM" id="MobiDB-lite"/>
    </source>
</evidence>
<feature type="region of interest" description="Disordered" evidence="8">
    <location>
        <begin position="114"/>
        <end position="144"/>
    </location>
</feature>
<dbReference type="FunFam" id="3.30.428.10:FF:000011">
    <property type="entry name" value="Fragile histidine triad"/>
    <property type="match status" value="1"/>
</dbReference>
<feature type="domain" description="HIT" evidence="9">
    <location>
        <begin position="1"/>
        <end position="98"/>
    </location>
</feature>
<dbReference type="AlphaFoldDB" id="A0A3M7L1L6"/>
<dbReference type="PANTHER" id="PTHR46243:SF1">
    <property type="entry name" value="BIS(5'-ADENOSYL)-TRIPHOSPHATASE"/>
    <property type="match status" value="1"/>
</dbReference>
<proteinExistence type="predicted"/>
<feature type="region of interest" description="Disordered" evidence="8">
    <location>
        <begin position="159"/>
        <end position="187"/>
    </location>
</feature>
<evidence type="ECO:0000313" key="10">
    <source>
        <dbReference type="EMBL" id="RMZ56089.1"/>
    </source>
</evidence>
<gene>
    <name evidence="10" type="ORF">APUTEX25_004513</name>
</gene>
<dbReference type="InterPro" id="IPR039383">
    <property type="entry name" value="FHIT"/>
</dbReference>
<evidence type="ECO:0000256" key="4">
    <source>
        <dbReference type="PIRSR" id="PIRSR639383-2"/>
    </source>
</evidence>
<feature type="site" description="Important for induction of apoptosis" evidence="5">
    <location>
        <position position="103"/>
    </location>
</feature>
<feature type="compositionally biased region" description="Gly residues" evidence="8">
    <location>
        <begin position="167"/>
        <end position="176"/>
    </location>
</feature>
<evidence type="ECO:0000256" key="2">
    <source>
        <dbReference type="ARBA" id="ARBA00022801"/>
    </source>
</evidence>
<feature type="non-terminal residue" evidence="10">
    <location>
        <position position="1"/>
    </location>
</feature>
<keyword evidence="1 7" id="KW-0547">Nucleotide-binding</keyword>
<feature type="binding site" evidence="4">
    <location>
        <position position="26"/>
    </location>
    <ligand>
        <name>substrate</name>
    </ligand>
</feature>
<feature type="short sequence motif" description="Histidine triad motif" evidence="6">
    <location>
        <begin position="83"/>
        <end position="87"/>
    </location>
</feature>
<feature type="binding site" evidence="4">
    <location>
        <position position="72"/>
    </location>
    <ligand>
        <name>substrate</name>
    </ligand>
</feature>
<dbReference type="InterPro" id="IPR019808">
    <property type="entry name" value="Histidine_triad_CS"/>
</dbReference>
<dbReference type="Gene3D" id="3.40.50.150">
    <property type="entry name" value="Vaccinia Virus protein VP39"/>
    <property type="match status" value="1"/>
</dbReference>
<dbReference type="InterPro" id="IPR011146">
    <property type="entry name" value="HIT-like"/>
</dbReference>
<dbReference type="Gene3D" id="3.30.428.10">
    <property type="entry name" value="HIT-like"/>
    <property type="match status" value="1"/>
</dbReference>
<dbReference type="PROSITE" id="PS51084">
    <property type="entry name" value="HIT_2"/>
    <property type="match status" value="1"/>
</dbReference>
<name>A0A3M7L1L6_AUXPR</name>
<evidence type="ECO:0000256" key="7">
    <source>
        <dbReference type="RuleBase" id="RU366076"/>
    </source>
</evidence>
<evidence type="ECO:0000259" key="9">
    <source>
        <dbReference type="PROSITE" id="PS51084"/>
    </source>
</evidence>
<evidence type="ECO:0000313" key="11">
    <source>
        <dbReference type="Proteomes" id="UP000279271"/>
    </source>
</evidence>
<dbReference type="SUPFAM" id="SSF54197">
    <property type="entry name" value="HIT-like"/>
    <property type="match status" value="1"/>
</dbReference>
<dbReference type="GO" id="GO:0047710">
    <property type="term" value="F:bis(5'-adenosyl)-triphosphatase activity"/>
    <property type="evidence" value="ECO:0007669"/>
    <property type="project" value="UniProtKB-UniRule"/>
</dbReference>
<comment type="catalytic activity">
    <reaction evidence="7">
        <text>P(1),P(3)-bis(5'-adenosyl) triphosphate + H2O = AMP + ADP + 2 H(+)</text>
        <dbReference type="Rhea" id="RHEA:13893"/>
        <dbReference type="ChEBI" id="CHEBI:15377"/>
        <dbReference type="ChEBI" id="CHEBI:15378"/>
        <dbReference type="ChEBI" id="CHEBI:58529"/>
        <dbReference type="ChEBI" id="CHEBI:456215"/>
        <dbReference type="ChEBI" id="CHEBI:456216"/>
        <dbReference type="EC" id="3.6.1.29"/>
    </reaction>
</comment>
<evidence type="ECO:0000256" key="3">
    <source>
        <dbReference type="PIRSR" id="PIRSR639383-1"/>
    </source>
</evidence>
<dbReference type="EMBL" id="QOKY01000154">
    <property type="protein sequence ID" value="RMZ56089.1"/>
    <property type="molecule type" value="Genomic_DNA"/>
</dbReference>
<dbReference type="Pfam" id="PF01230">
    <property type="entry name" value="HIT"/>
    <property type="match status" value="1"/>
</dbReference>
<dbReference type="PANTHER" id="PTHR46243">
    <property type="entry name" value="BIS(5'-ADENOSYL)-TRIPHOSPHATASE"/>
    <property type="match status" value="1"/>
</dbReference>
<feature type="active site" description="Tele-AMP-histidine intermediate" evidence="3">
    <location>
        <position position="85"/>
    </location>
</feature>
<accession>A0A3M7L1L6</accession>
<evidence type="ECO:0000256" key="5">
    <source>
        <dbReference type="PIRSR" id="PIRSR639383-3"/>
    </source>
</evidence>
<dbReference type="InterPro" id="IPR029063">
    <property type="entry name" value="SAM-dependent_MTases_sf"/>
</dbReference>
<feature type="compositionally biased region" description="Basic and acidic residues" evidence="8">
    <location>
        <begin position="130"/>
        <end position="140"/>
    </location>
</feature>
<reference evidence="11" key="1">
    <citation type="journal article" date="2018" name="Algal Res.">
        <title>Characterization of plant carbon substrate utilization by Auxenochlorella protothecoides.</title>
        <authorList>
            <person name="Vogler B.W."/>
            <person name="Starkenburg S.R."/>
            <person name="Sudasinghe N."/>
            <person name="Schambach J.Y."/>
            <person name="Rollin J.A."/>
            <person name="Pattathil S."/>
            <person name="Barry A.N."/>
        </authorList>
    </citation>
    <scope>NUCLEOTIDE SEQUENCE [LARGE SCALE GENOMIC DNA]</scope>
    <source>
        <strain evidence="11">UTEX 25</strain>
    </source>
</reference>